<dbReference type="EMBL" id="CP158252">
    <property type="protein sequence ID" value="XDJ43205.1"/>
    <property type="molecule type" value="Genomic_DNA"/>
</dbReference>
<gene>
    <name evidence="2" type="ORF">ABRY99_06500</name>
</gene>
<dbReference type="AlphaFoldDB" id="A0AB39CMJ9"/>
<reference evidence="2" key="1">
    <citation type="submission" date="2024-05" db="EMBL/GenBank/DDBJ databases">
        <authorList>
            <person name="Luo Y.-C."/>
            <person name="Nicholds J."/>
            <person name="Mortimer T."/>
            <person name="Maboni G."/>
        </authorList>
    </citation>
    <scope>NUCLEOTIDE SEQUENCE</scope>
    <source>
        <strain evidence="2">153920</strain>
    </source>
</reference>
<organism evidence="2">
    <name type="scientific">Castellaniella ginsengisoli</name>
    <dbReference type="NCBI Taxonomy" id="546114"/>
    <lineage>
        <taxon>Bacteria</taxon>
        <taxon>Pseudomonadati</taxon>
        <taxon>Pseudomonadota</taxon>
        <taxon>Betaproteobacteria</taxon>
        <taxon>Burkholderiales</taxon>
        <taxon>Alcaligenaceae</taxon>
        <taxon>Castellaniella</taxon>
    </lineage>
</organism>
<name>A0AB39CMJ9_9BURK</name>
<accession>A0AB39CMJ9</accession>
<dbReference type="GO" id="GO:0051607">
    <property type="term" value="P:defense response to virus"/>
    <property type="evidence" value="ECO:0007669"/>
    <property type="project" value="UniProtKB-KW"/>
</dbReference>
<dbReference type="GO" id="GO:0016779">
    <property type="term" value="F:nucleotidyltransferase activity"/>
    <property type="evidence" value="ECO:0007669"/>
    <property type="project" value="UniProtKB-KW"/>
</dbReference>
<dbReference type="CDD" id="cd05400">
    <property type="entry name" value="NT_2-5OAS_ClassI-CCAase"/>
    <property type="match status" value="1"/>
</dbReference>
<keyword evidence="1" id="KW-0051">Antiviral defense</keyword>
<proteinExistence type="predicted"/>
<sequence length="408" mass="46657">MIQNPSKLSERIIKSLTAQNTTQSWEELMGRLLRRLELPRDVRADAKAAYGRLGNYIAARLRLEQTDVQVYPQGSMRTQTTIRPRSNENFDLDIVVELPGHLYQQNPDPEVMFHEFGQALQGQESVTGHPEEKRRCWRLQYPGKPFYFDVTPAVPDPFRYTGAALRVRDPDTGWSPTNPKDYADWFCERADKRFPFQSLAFDEVFKARANVEPLPEEEVGIDDILRRAIQLMKLHRTNVYWNAEDWRKDAQPISVIIVTLATLAFEHLYETRRGSFTSAIEVVLAVVEDMPNYIDKSNGKYAIANPRLATENFADKWNYDGGTRFREFSRWHKRLEEDLEALLVGDVKSADEARLRSVFGNDGVEAWKERLKHESEDLSHGILAGLLAVDSTRNLSAVVPSGSKGTLG</sequence>
<dbReference type="InterPro" id="IPR006116">
    <property type="entry name" value="NT_2-5OAS_ClassI-CCAase"/>
</dbReference>
<dbReference type="RefSeq" id="WP_368644015.1">
    <property type="nucleotide sequence ID" value="NZ_CP158252.1"/>
</dbReference>
<evidence type="ECO:0000256" key="1">
    <source>
        <dbReference type="ARBA" id="ARBA00023118"/>
    </source>
</evidence>
<dbReference type="Pfam" id="PF18144">
    <property type="entry name" value="SMODS"/>
    <property type="match status" value="1"/>
</dbReference>
<protein>
    <submittedName>
        <fullName evidence="2">Nucleotidyltransferase</fullName>
    </submittedName>
</protein>
<dbReference type="GO" id="GO:0005524">
    <property type="term" value="F:ATP binding"/>
    <property type="evidence" value="ECO:0007669"/>
    <property type="project" value="UniProtKB-KW"/>
</dbReference>
<dbReference type="GO" id="GO:0009117">
    <property type="term" value="P:nucleotide metabolic process"/>
    <property type="evidence" value="ECO:0007669"/>
    <property type="project" value="UniProtKB-KW"/>
</dbReference>
<evidence type="ECO:0000313" key="2">
    <source>
        <dbReference type="EMBL" id="XDJ43205.1"/>
    </source>
</evidence>
<dbReference type="GO" id="GO:0046872">
    <property type="term" value="F:metal ion binding"/>
    <property type="evidence" value="ECO:0007669"/>
    <property type="project" value="UniProtKB-KW"/>
</dbReference>